<dbReference type="EMBL" id="KZ084126">
    <property type="protein sequence ID" value="OSC99623.1"/>
    <property type="molecule type" value="Genomic_DNA"/>
</dbReference>
<dbReference type="AlphaFoldDB" id="A0A1Y2IG76"/>
<dbReference type="Proteomes" id="UP000193067">
    <property type="component" value="Unassembled WGS sequence"/>
</dbReference>
<reference evidence="1 2" key="1">
    <citation type="journal article" date="2015" name="Biotechnol. Biofuels">
        <title>Enhanced degradation of softwood versus hardwood by the white-rot fungus Pycnoporus coccineus.</title>
        <authorList>
            <person name="Couturier M."/>
            <person name="Navarro D."/>
            <person name="Chevret D."/>
            <person name="Henrissat B."/>
            <person name="Piumi F."/>
            <person name="Ruiz-Duenas F.J."/>
            <person name="Martinez A.T."/>
            <person name="Grigoriev I.V."/>
            <person name="Riley R."/>
            <person name="Lipzen A."/>
            <person name="Berrin J.G."/>
            <person name="Master E.R."/>
            <person name="Rosso M.N."/>
        </authorList>
    </citation>
    <scope>NUCLEOTIDE SEQUENCE [LARGE SCALE GENOMIC DNA]</scope>
    <source>
        <strain evidence="1 2">BRFM310</strain>
    </source>
</reference>
<name>A0A1Y2IG76_TRAC3</name>
<protein>
    <submittedName>
        <fullName evidence="1">Uncharacterized protein</fullName>
    </submittedName>
</protein>
<evidence type="ECO:0000313" key="2">
    <source>
        <dbReference type="Proteomes" id="UP000193067"/>
    </source>
</evidence>
<gene>
    <name evidence="1" type="ORF">PYCCODRAFT_1394926</name>
</gene>
<dbReference type="OrthoDB" id="3353871at2759"/>
<keyword evidence="2" id="KW-1185">Reference proteome</keyword>
<organism evidence="1 2">
    <name type="scientific">Trametes coccinea (strain BRFM310)</name>
    <name type="common">Pycnoporus coccineus</name>
    <dbReference type="NCBI Taxonomy" id="1353009"/>
    <lineage>
        <taxon>Eukaryota</taxon>
        <taxon>Fungi</taxon>
        <taxon>Dikarya</taxon>
        <taxon>Basidiomycota</taxon>
        <taxon>Agaricomycotina</taxon>
        <taxon>Agaricomycetes</taxon>
        <taxon>Polyporales</taxon>
        <taxon>Polyporaceae</taxon>
        <taxon>Trametes</taxon>
    </lineage>
</organism>
<sequence>MAHFPNAPQLPPTALREVFTYPDPTRALDERNPYSDAGRLELQGEKMAEAAYLDSMFNNGFNDLLERAARAYRWSQRVQGYPPNFDRDSPEEARRLFCVYAGAVKVEHGYEALKRWMAEWQ</sequence>
<proteinExistence type="predicted"/>
<evidence type="ECO:0000313" key="1">
    <source>
        <dbReference type="EMBL" id="OSC99623.1"/>
    </source>
</evidence>
<accession>A0A1Y2IG76</accession>